<gene>
    <name evidence="2" type="ORF">SAMN05216355_101363</name>
</gene>
<evidence type="ECO:0000313" key="3">
    <source>
        <dbReference type="Proteomes" id="UP000198541"/>
    </source>
</evidence>
<dbReference type="Pfam" id="PF20176">
    <property type="entry name" value="DUF6541"/>
    <property type="match status" value="1"/>
</dbReference>
<feature type="transmembrane region" description="Helical" evidence="1">
    <location>
        <begin position="468"/>
        <end position="486"/>
    </location>
</feature>
<evidence type="ECO:0008006" key="4">
    <source>
        <dbReference type="Google" id="ProtNLM"/>
    </source>
</evidence>
<evidence type="ECO:0000313" key="2">
    <source>
        <dbReference type="EMBL" id="SDN23830.1"/>
    </source>
</evidence>
<feature type="transmembrane region" description="Helical" evidence="1">
    <location>
        <begin position="268"/>
        <end position="285"/>
    </location>
</feature>
<feature type="transmembrane region" description="Helical" evidence="1">
    <location>
        <begin position="47"/>
        <end position="67"/>
    </location>
</feature>
<reference evidence="3" key="1">
    <citation type="submission" date="2016-10" db="EMBL/GenBank/DDBJ databases">
        <authorList>
            <person name="Varghese N."/>
            <person name="Submissions S."/>
        </authorList>
    </citation>
    <scope>NUCLEOTIDE SEQUENCE [LARGE SCALE GENOMIC DNA]</scope>
    <source>
        <strain evidence="3">DSM 27982</strain>
    </source>
</reference>
<feature type="transmembrane region" description="Helical" evidence="1">
    <location>
        <begin position="216"/>
        <end position="236"/>
    </location>
</feature>
<feature type="transmembrane region" description="Helical" evidence="1">
    <location>
        <begin position="297"/>
        <end position="315"/>
    </location>
</feature>
<feature type="transmembrane region" description="Helical" evidence="1">
    <location>
        <begin position="243"/>
        <end position="262"/>
    </location>
</feature>
<feature type="transmembrane region" description="Helical" evidence="1">
    <location>
        <begin position="351"/>
        <end position="371"/>
    </location>
</feature>
<proteinExistence type="predicted"/>
<organism evidence="2 3">
    <name type="scientific">Actinomyces ruminicola</name>
    <dbReference type="NCBI Taxonomy" id="332524"/>
    <lineage>
        <taxon>Bacteria</taxon>
        <taxon>Bacillati</taxon>
        <taxon>Actinomycetota</taxon>
        <taxon>Actinomycetes</taxon>
        <taxon>Actinomycetales</taxon>
        <taxon>Actinomycetaceae</taxon>
        <taxon>Actinomyces</taxon>
    </lineage>
</organism>
<feature type="transmembrane region" description="Helical" evidence="1">
    <location>
        <begin position="321"/>
        <end position="339"/>
    </location>
</feature>
<keyword evidence="1" id="KW-0812">Transmembrane</keyword>
<feature type="transmembrane region" description="Helical" evidence="1">
    <location>
        <begin position="20"/>
        <end position="40"/>
    </location>
</feature>
<keyword evidence="1" id="KW-0472">Membrane</keyword>
<dbReference type="EMBL" id="FNIM01000001">
    <property type="protein sequence ID" value="SDN23830.1"/>
    <property type="molecule type" value="Genomic_DNA"/>
</dbReference>
<keyword evidence="3" id="KW-1185">Reference proteome</keyword>
<dbReference type="InterPro" id="IPR046671">
    <property type="entry name" value="DUF6541"/>
</dbReference>
<feature type="transmembrane region" description="Helical" evidence="1">
    <location>
        <begin position="401"/>
        <end position="422"/>
    </location>
</feature>
<name>A0A1G9ZRL0_9ACTO</name>
<evidence type="ECO:0000256" key="1">
    <source>
        <dbReference type="SAM" id="Phobius"/>
    </source>
</evidence>
<dbReference type="AlphaFoldDB" id="A0A1G9ZRL0"/>
<feature type="transmembrane region" description="Helical" evidence="1">
    <location>
        <begin position="79"/>
        <end position="100"/>
    </location>
</feature>
<keyword evidence="1" id="KW-1133">Transmembrane helix</keyword>
<feature type="transmembrane region" description="Helical" evidence="1">
    <location>
        <begin position="434"/>
        <end position="456"/>
    </location>
</feature>
<dbReference type="Proteomes" id="UP000198541">
    <property type="component" value="Unassembled WGS sequence"/>
</dbReference>
<protein>
    <recommendedName>
        <fullName evidence="4">4-amino-4-deoxy-L-arabinose transferase</fullName>
    </recommendedName>
</protein>
<accession>A0A1G9ZRL0</accession>
<feature type="transmembrane region" description="Helical" evidence="1">
    <location>
        <begin position="131"/>
        <end position="150"/>
    </location>
</feature>
<sequence length="686" mass="71579">MVLMEASLNMISTTAAASPASLLIAAAAVTLLLAPGWLLARSWGTRGIAAVGGAPALSLALLGIASLAAQRTGQRWEPVALLTGWPALLLAVGCAAGVALRRLPLPTAVPARNSGGTAGIERQPMQLRERLLLTGAIALAGGVTAVPIAIGTGTWDSPAQASDAVFHLSATAFVRETGTASFLGGLAPMYDGASVYYPTGWHAVAALLPGDVVSGANLLVLVLAALVWPLGMAALLREVLPQSGGVLAVGTALSGSVISPLLLLTSVWPYGMSVSVLPGALALIVRAVRAGKVGARVRAAAWALALGAVFGVLIAHGAAVFNLAVLGLPVLASAGWPTLRRAWGRGMGTRTGILAVAVLAVMALGGGAWIMRRSLASVFNFPRGAANIWETLFAVVTDHPLLAAFTPWIPGNILVFALAVWGATAWRRVEAARAWTVGTGIALTLLLLASGPAWPLRALAGPWYTQRARIMPLLTLGMLVLATIGVQEAQRRWSTVATAAAADRPKWTLLLRRHVPATILIVSLIAAPGWRWGLRTELLEAIHDPGRASYGAMLSDGELEFIRRIGEELPEDAVVLGDPSNGSAYLWSVAGVHVLYPSRPRPASTELAWLGENADQIETDPRVCEILNRHGVDYYYSDDAEPDGLTGGVREPLWGEALARVPRSALEEIDSQGDATLWRITACGSA</sequence>
<feature type="transmembrane region" description="Helical" evidence="1">
    <location>
        <begin position="514"/>
        <end position="533"/>
    </location>
</feature>